<dbReference type="InterPro" id="IPR015919">
    <property type="entry name" value="Cadherin-like_sf"/>
</dbReference>
<evidence type="ECO:0000256" key="1">
    <source>
        <dbReference type="SAM" id="MobiDB-lite"/>
    </source>
</evidence>
<feature type="chain" id="PRO_5005202207" description="Dystroglycan-type cadherin-like domain-containing protein" evidence="3">
    <location>
        <begin position="27"/>
        <end position="1117"/>
    </location>
</feature>
<evidence type="ECO:0000256" key="3">
    <source>
        <dbReference type="SAM" id="SignalP"/>
    </source>
</evidence>
<gene>
    <name evidence="5" type="ORF">SCHPADRAFT_995248</name>
</gene>
<dbReference type="InterPro" id="IPR006644">
    <property type="entry name" value="Cadg"/>
</dbReference>
<evidence type="ECO:0000313" key="5">
    <source>
        <dbReference type="EMBL" id="KLO16281.1"/>
    </source>
</evidence>
<keyword evidence="6" id="KW-1185">Reference proteome</keyword>
<feature type="region of interest" description="Disordered" evidence="1">
    <location>
        <begin position="707"/>
        <end position="727"/>
    </location>
</feature>
<keyword evidence="2" id="KW-1133">Transmembrane helix</keyword>
<feature type="compositionally biased region" description="Basic and acidic residues" evidence="1">
    <location>
        <begin position="767"/>
        <end position="786"/>
    </location>
</feature>
<dbReference type="GO" id="GO:0016020">
    <property type="term" value="C:membrane"/>
    <property type="evidence" value="ECO:0007669"/>
    <property type="project" value="InterPro"/>
</dbReference>
<dbReference type="OrthoDB" id="414243at2759"/>
<feature type="signal peptide" evidence="3">
    <location>
        <begin position="1"/>
        <end position="26"/>
    </location>
</feature>
<feature type="domain" description="Dystroglycan-type cadherin-like" evidence="4">
    <location>
        <begin position="49"/>
        <end position="146"/>
    </location>
</feature>
<evidence type="ECO:0000313" key="6">
    <source>
        <dbReference type="Proteomes" id="UP000053477"/>
    </source>
</evidence>
<dbReference type="Pfam" id="PF05345">
    <property type="entry name" value="He_PIG"/>
    <property type="match status" value="2"/>
</dbReference>
<dbReference type="SUPFAM" id="SSF49313">
    <property type="entry name" value="Cadherin-like"/>
    <property type="match status" value="2"/>
</dbReference>
<evidence type="ECO:0000259" key="4">
    <source>
        <dbReference type="SMART" id="SM00736"/>
    </source>
</evidence>
<dbReference type="Gene3D" id="2.60.40.10">
    <property type="entry name" value="Immunoglobulins"/>
    <property type="match status" value="2"/>
</dbReference>
<feature type="transmembrane region" description="Helical" evidence="2">
    <location>
        <begin position="513"/>
        <end position="535"/>
    </location>
</feature>
<dbReference type="SMART" id="SM00736">
    <property type="entry name" value="CADG"/>
    <property type="match status" value="2"/>
</dbReference>
<accession>A0A0H2SGQ6</accession>
<dbReference type="AlphaFoldDB" id="A0A0H2SGQ6"/>
<dbReference type="InParanoid" id="A0A0H2SGQ6"/>
<feature type="compositionally biased region" description="Polar residues" evidence="1">
    <location>
        <begin position="954"/>
        <end position="982"/>
    </location>
</feature>
<keyword evidence="2" id="KW-0472">Membrane</keyword>
<dbReference type="Proteomes" id="UP000053477">
    <property type="component" value="Unassembled WGS sequence"/>
</dbReference>
<name>A0A0H2SGQ6_9AGAM</name>
<dbReference type="GO" id="GO:0005509">
    <property type="term" value="F:calcium ion binding"/>
    <property type="evidence" value="ECO:0007669"/>
    <property type="project" value="InterPro"/>
</dbReference>
<dbReference type="EMBL" id="KQ085918">
    <property type="protein sequence ID" value="KLO16281.1"/>
    <property type="molecule type" value="Genomic_DNA"/>
</dbReference>
<feature type="domain" description="Dystroglycan-type cadherin-like" evidence="4">
    <location>
        <begin position="180"/>
        <end position="280"/>
    </location>
</feature>
<dbReference type="InterPro" id="IPR013783">
    <property type="entry name" value="Ig-like_fold"/>
</dbReference>
<reference evidence="5 6" key="1">
    <citation type="submission" date="2015-04" db="EMBL/GenBank/DDBJ databases">
        <title>Complete genome sequence of Schizopora paradoxa KUC8140, a cosmopolitan wood degrader in East Asia.</title>
        <authorList>
            <consortium name="DOE Joint Genome Institute"/>
            <person name="Min B."/>
            <person name="Park H."/>
            <person name="Jang Y."/>
            <person name="Kim J.-J."/>
            <person name="Kim K.H."/>
            <person name="Pangilinan J."/>
            <person name="Lipzen A."/>
            <person name="Riley R."/>
            <person name="Grigoriev I.V."/>
            <person name="Spatafora J.W."/>
            <person name="Choi I.-G."/>
        </authorList>
    </citation>
    <scope>NUCLEOTIDE SEQUENCE [LARGE SCALE GENOMIC DNA]</scope>
    <source>
        <strain evidence="5 6">KUC8140</strain>
    </source>
</reference>
<protein>
    <recommendedName>
        <fullName evidence="4">Dystroglycan-type cadherin-like domain-containing protein</fullName>
    </recommendedName>
</protein>
<dbReference type="STRING" id="27342.A0A0H2SGQ6"/>
<organism evidence="5 6">
    <name type="scientific">Schizopora paradoxa</name>
    <dbReference type="NCBI Taxonomy" id="27342"/>
    <lineage>
        <taxon>Eukaryota</taxon>
        <taxon>Fungi</taxon>
        <taxon>Dikarya</taxon>
        <taxon>Basidiomycota</taxon>
        <taxon>Agaricomycotina</taxon>
        <taxon>Agaricomycetes</taxon>
        <taxon>Hymenochaetales</taxon>
        <taxon>Schizoporaceae</taxon>
        <taxon>Schizopora</taxon>
    </lineage>
</organism>
<evidence type="ECO:0000256" key="2">
    <source>
        <dbReference type="SAM" id="Phobius"/>
    </source>
</evidence>
<feature type="region of interest" description="Disordered" evidence="1">
    <location>
        <begin position="767"/>
        <end position="796"/>
    </location>
</feature>
<keyword evidence="3" id="KW-0732">Signal</keyword>
<feature type="region of interest" description="Disordered" evidence="1">
    <location>
        <begin position="916"/>
        <end position="982"/>
    </location>
</feature>
<sequence length="1117" mass="117084">MTMYFNYLLSFLVILSIPIQKAVVIANNIPGAGIAVKDGDPTSSSGGVVLQYPVKDQLPLIARAGQQYSWTISDKTFASPNGSSLKISAKQAPPWLSFDGGTGTLSGTPSLADEGSVTVVLSADGDGGDGASDEFTLCVTRFPPPVSQIPLQKQFNGSNPSFSSVFPLRNNSALASGYPAVRVPLHWSFSVGFEGNTYAPAIVNGSTGDLLYYALQADGTPLPSWLSFDAHTMTFDGVARSPSAFEGEVVSVALISSDQPGYSAYHDIFDIVVASHELNIQQGPQPAISPINATQGEQLDFNFKESDWVFDGILLDSSTIRGDNISRLEVDTSSVSWLTYDVSSTTLRGNVPASSTGTETSATLPVKLTALNQTLDLNVTINTLPSYFTKTSLDSLYVAPGSDVDLALGEFISRNTFFANHDISLNATLDPSASSSFLNFGAQSGKGQWALTGTVPSDVSLSHVNVTFSAYDHTAHAESHLTAFLAFKIGANGNNVANGNRNGALARRRRLELGIGIAGGVIVTAFLLFGGLAIVRKCCSVQDDAVGVDSYADTREKGYLGDASDDLDVEVMGVKLGYGWTEKAGAEGDPAAILRNMPSSTSPQYRSPYPGIGNGVSPHMHDAYNMVSKGAFFNGVKQAVRKVSGAATASVRRASASMRNNKKAMISKPVLMFTKDSEASLRRLQEAAGVGMDVGAGMDLPRYAVGNHLDGSDLGSSPTGSDGSNMSVPVQRPDFGPPRATLASVAANKATAVATPAQVKTKVTKLPKEVVRQGQDERHLRRRSSDTQHTQSSGDVEEAVIVTASRAPSIRSAHSSYSYARDSQAQGANITMPVPSLPTHARPRLVQFTSARGVPTPALDPQRGGDGMSGANRRVSQVAAVVNGIGNEDADAIMTEGMRYVQAFGGNQVDVVVEPTRTSNLGGGSSIASQSRRSSRSIGVSGGAGSSKAKLSPSMASTHSPVPTQSTSSYVYPSPSASFDSELNSRGSLVMRRILVRAGEQFSFNFPVMLPVTPGSTPASGTSSASRNASKNNIVARLLYGGGALPNFLVYSVITAPSPKKSSSSSSKKSGDGTVEVEFWGTPGKKDVGEVFVGLFDVSGGQEVCVGKLAVDVVTGR</sequence>
<proteinExistence type="predicted"/>
<keyword evidence="2" id="KW-0812">Transmembrane</keyword>
<feature type="compositionally biased region" description="Low complexity" evidence="1">
    <location>
        <begin position="926"/>
        <end position="939"/>
    </location>
</feature>
<feature type="compositionally biased region" description="Polar residues" evidence="1">
    <location>
        <begin position="714"/>
        <end position="727"/>
    </location>
</feature>